<dbReference type="OrthoDB" id="6268287at2"/>
<evidence type="ECO:0000313" key="3">
    <source>
        <dbReference type="Proteomes" id="UP000030341"/>
    </source>
</evidence>
<dbReference type="SMART" id="SM00530">
    <property type="entry name" value="HTH_XRE"/>
    <property type="match status" value="1"/>
</dbReference>
<dbReference type="Gene3D" id="1.10.260.40">
    <property type="entry name" value="lambda repressor-like DNA-binding domains"/>
    <property type="match status" value="1"/>
</dbReference>
<dbReference type="RefSeq" id="WP_038640825.1">
    <property type="nucleotide sequence ID" value="NZ_CP009888.1"/>
</dbReference>
<dbReference type="InterPro" id="IPR001387">
    <property type="entry name" value="Cro/C1-type_HTH"/>
</dbReference>
<dbReference type="GO" id="GO:0003677">
    <property type="term" value="F:DNA binding"/>
    <property type="evidence" value="ECO:0007669"/>
    <property type="project" value="InterPro"/>
</dbReference>
<dbReference type="CDD" id="cd00093">
    <property type="entry name" value="HTH_XRE"/>
    <property type="match status" value="1"/>
</dbReference>
<organism evidence="2 3">
    <name type="scientific">Pseudoalteromonas piratica</name>
    <dbReference type="NCBI Taxonomy" id="1348114"/>
    <lineage>
        <taxon>Bacteria</taxon>
        <taxon>Pseudomonadati</taxon>
        <taxon>Pseudomonadota</taxon>
        <taxon>Gammaproteobacteria</taxon>
        <taxon>Alteromonadales</taxon>
        <taxon>Pseudoalteromonadaceae</taxon>
        <taxon>Pseudoalteromonas</taxon>
    </lineage>
</organism>
<protein>
    <recommendedName>
        <fullName evidence="1">HTH cro/C1-type domain-containing protein</fullName>
    </recommendedName>
</protein>
<feature type="domain" description="HTH cro/C1-type" evidence="1">
    <location>
        <begin position="7"/>
        <end position="62"/>
    </location>
</feature>
<dbReference type="STRING" id="1348114.OM33_08430"/>
<dbReference type="Proteomes" id="UP000030341">
    <property type="component" value="Chromosome 1"/>
</dbReference>
<evidence type="ECO:0000259" key="1">
    <source>
        <dbReference type="PROSITE" id="PS50943"/>
    </source>
</evidence>
<dbReference type="Pfam" id="PF01381">
    <property type="entry name" value="HTH_3"/>
    <property type="match status" value="1"/>
</dbReference>
<proteinExistence type="predicted"/>
<dbReference type="PROSITE" id="PS50943">
    <property type="entry name" value="HTH_CROC1"/>
    <property type="match status" value="1"/>
</dbReference>
<dbReference type="KEGG" id="pseo:OM33_08430"/>
<reference evidence="2 3" key="1">
    <citation type="submission" date="2014-11" db="EMBL/GenBank/DDBJ databases">
        <title>Complete Genome Sequence of Pseudoalteromonas sp. Strain OCN003 Isolated from Kaneohe Bay, Oahu, Hawaii.</title>
        <authorList>
            <person name="Beurmann S."/>
            <person name="Videau P."/>
            <person name="Ushijima B."/>
            <person name="Smith A.M."/>
            <person name="Aeby G.S."/>
            <person name="Callahan S.M."/>
            <person name="Belcaid M."/>
        </authorList>
    </citation>
    <scope>NUCLEOTIDE SEQUENCE [LARGE SCALE GENOMIC DNA]</scope>
    <source>
        <strain evidence="2 3">OCN003</strain>
    </source>
</reference>
<dbReference type="SUPFAM" id="SSF47413">
    <property type="entry name" value="lambda repressor-like DNA-binding domains"/>
    <property type="match status" value="1"/>
</dbReference>
<accession>A0A0A7EEU4</accession>
<gene>
    <name evidence="2" type="ORF">OM33_08430</name>
</gene>
<dbReference type="InterPro" id="IPR010982">
    <property type="entry name" value="Lambda_DNA-bd_dom_sf"/>
</dbReference>
<keyword evidence="3" id="KW-1185">Reference proteome</keyword>
<dbReference type="EMBL" id="CP009888">
    <property type="protein sequence ID" value="AIY65180.1"/>
    <property type="molecule type" value="Genomic_DNA"/>
</dbReference>
<name>A0A0A7EEU4_9GAMM</name>
<dbReference type="AlphaFoldDB" id="A0A0A7EEU4"/>
<evidence type="ECO:0000313" key="2">
    <source>
        <dbReference type="EMBL" id="AIY65180.1"/>
    </source>
</evidence>
<dbReference type="HOGENOM" id="CLU_2720080_0_0_6"/>
<sequence length="74" mass="8694">MRGFEILRKARKFREYTQEEVAKLYGRSLRSYQRWEKGEVSIPYDDLRGIVTDTLGLSITQIEDMENNGHQKAA</sequence>